<comment type="caution">
    <text evidence="2">The sequence shown here is derived from an EMBL/GenBank/DDBJ whole genome shotgun (WGS) entry which is preliminary data.</text>
</comment>
<name>A0ABQ9EDY1_TEGGR</name>
<reference evidence="2 3" key="1">
    <citation type="submission" date="2022-12" db="EMBL/GenBank/DDBJ databases">
        <title>Chromosome-level genome of Tegillarca granosa.</title>
        <authorList>
            <person name="Kim J."/>
        </authorList>
    </citation>
    <scope>NUCLEOTIDE SEQUENCE [LARGE SCALE GENOMIC DNA]</scope>
    <source>
        <strain evidence="2">Teg-2019</strain>
        <tissue evidence="2">Adductor muscle</tissue>
    </source>
</reference>
<evidence type="ECO:0000313" key="2">
    <source>
        <dbReference type="EMBL" id="KAJ8302626.1"/>
    </source>
</evidence>
<keyword evidence="1" id="KW-0472">Membrane</keyword>
<evidence type="ECO:0000256" key="1">
    <source>
        <dbReference type="SAM" id="Phobius"/>
    </source>
</evidence>
<keyword evidence="1" id="KW-0812">Transmembrane</keyword>
<gene>
    <name evidence="2" type="ORF">KUTeg_019022</name>
</gene>
<protein>
    <recommendedName>
        <fullName evidence="4">Nuclease HARBI1</fullName>
    </recommendedName>
</protein>
<evidence type="ECO:0000313" key="3">
    <source>
        <dbReference type="Proteomes" id="UP001217089"/>
    </source>
</evidence>
<keyword evidence="3" id="KW-1185">Reference proteome</keyword>
<keyword evidence="1" id="KW-1133">Transmembrane helix</keyword>
<feature type="transmembrane region" description="Helical" evidence="1">
    <location>
        <begin position="57"/>
        <end position="76"/>
    </location>
</feature>
<proteinExistence type="predicted"/>
<sequence>MAAVRCLLEPLDYAERNRNVRRGFLDRENPTECLRDEEMFAREISTPNKEKRSADTIVSGFVFLWFLATGAFHLLIGDSINISKATAGRCIKRVSEVIFSLAGEFIVFLKEMMADKEKRDLSPLLKRMKKKKIRKKENLK</sequence>
<evidence type="ECO:0008006" key="4">
    <source>
        <dbReference type="Google" id="ProtNLM"/>
    </source>
</evidence>
<accession>A0ABQ9EDY1</accession>
<dbReference type="Proteomes" id="UP001217089">
    <property type="component" value="Unassembled WGS sequence"/>
</dbReference>
<organism evidence="2 3">
    <name type="scientific">Tegillarca granosa</name>
    <name type="common">Malaysian cockle</name>
    <name type="synonym">Anadara granosa</name>
    <dbReference type="NCBI Taxonomy" id="220873"/>
    <lineage>
        <taxon>Eukaryota</taxon>
        <taxon>Metazoa</taxon>
        <taxon>Spiralia</taxon>
        <taxon>Lophotrochozoa</taxon>
        <taxon>Mollusca</taxon>
        <taxon>Bivalvia</taxon>
        <taxon>Autobranchia</taxon>
        <taxon>Pteriomorphia</taxon>
        <taxon>Arcoida</taxon>
        <taxon>Arcoidea</taxon>
        <taxon>Arcidae</taxon>
        <taxon>Tegillarca</taxon>
    </lineage>
</organism>
<dbReference type="EMBL" id="JARBDR010000917">
    <property type="protein sequence ID" value="KAJ8302626.1"/>
    <property type="molecule type" value="Genomic_DNA"/>
</dbReference>